<dbReference type="PANTHER" id="PTHR13501:SF8">
    <property type="entry name" value="LARGE RIBOSOMAL SUBUNIT PROTEIN UL22M"/>
    <property type="match status" value="1"/>
</dbReference>
<evidence type="ECO:0000256" key="8">
    <source>
        <dbReference type="RuleBase" id="RU004005"/>
    </source>
</evidence>
<dbReference type="InterPro" id="IPR047867">
    <property type="entry name" value="Ribosomal_uL22_bac/org-type"/>
</dbReference>
<reference evidence="11" key="2">
    <citation type="journal article" date="2021" name="Microbiome">
        <title>Successional dynamics and alternative stable states in a saline activated sludge microbial community over 9 years.</title>
        <authorList>
            <person name="Wang Y."/>
            <person name="Ye J."/>
            <person name="Ju F."/>
            <person name="Liu L."/>
            <person name="Boyd J.A."/>
            <person name="Deng Y."/>
            <person name="Parks D.H."/>
            <person name="Jiang X."/>
            <person name="Yin X."/>
            <person name="Woodcroft B.J."/>
            <person name="Tyson G.W."/>
            <person name="Hugenholtz P."/>
            <person name="Polz M.F."/>
            <person name="Zhang T."/>
        </authorList>
    </citation>
    <scope>NUCLEOTIDE SEQUENCE</scope>
    <source>
        <strain evidence="11">HKST-UBA17</strain>
    </source>
</reference>
<organism evidence="11 12">
    <name type="scientific">Candidatus Dojkabacteria bacterium</name>
    <dbReference type="NCBI Taxonomy" id="2099670"/>
    <lineage>
        <taxon>Bacteria</taxon>
        <taxon>Candidatus Dojkabacteria</taxon>
    </lineage>
</organism>
<evidence type="ECO:0000256" key="7">
    <source>
        <dbReference type="HAMAP-Rule" id="MF_01331"/>
    </source>
</evidence>
<dbReference type="InterPro" id="IPR005727">
    <property type="entry name" value="Ribosomal_uL22_bac/chlpt-type"/>
</dbReference>
<evidence type="ECO:0000256" key="5">
    <source>
        <dbReference type="ARBA" id="ARBA00023274"/>
    </source>
</evidence>
<dbReference type="HAMAP" id="MF_01331_B">
    <property type="entry name" value="Ribosomal_uL22_B"/>
    <property type="match status" value="1"/>
</dbReference>
<comment type="caution">
    <text evidence="11">The sequence shown here is derived from an EMBL/GenBank/DDBJ whole genome shotgun (WGS) entry which is preliminary data.</text>
</comment>
<accession>A0A955I2N5</accession>
<dbReference type="Pfam" id="PF00237">
    <property type="entry name" value="Ribosomal_L22"/>
    <property type="match status" value="1"/>
</dbReference>
<dbReference type="GO" id="GO:0022625">
    <property type="term" value="C:cytosolic large ribosomal subunit"/>
    <property type="evidence" value="ECO:0007669"/>
    <property type="project" value="TreeGrafter"/>
</dbReference>
<comment type="function">
    <text evidence="7">The globular domain of the protein is located near the polypeptide exit tunnel on the outside of the subunit, while an extended beta-hairpin is found that lines the wall of the exit tunnel in the center of the 70S ribosome.</text>
</comment>
<dbReference type="EMBL" id="JAGQLN010000006">
    <property type="protein sequence ID" value="MCA9376671.1"/>
    <property type="molecule type" value="Genomic_DNA"/>
</dbReference>
<comment type="function">
    <text evidence="7 10">This protein binds specifically to 23S rRNA; its binding is stimulated by other ribosomal proteins, e.g., L4, L17, and L20. It is important during the early stages of 50S assembly. It makes multiple contacts with different domains of the 23S rRNA in the assembled 50S subunit and ribosome.</text>
</comment>
<dbReference type="AlphaFoldDB" id="A0A955I2N5"/>
<evidence type="ECO:0000256" key="3">
    <source>
        <dbReference type="ARBA" id="ARBA00022884"/>
    </source>
</evidence>
<dbReference type="Proteomes" id="UP000741282">
    <property type="component" value="Unassembled WGS sequence"/>
</dbReference>
<dbReference type="GO" id="GO:0019843">
    <property type="term" value="F:rRNA binding"/>
    <property type="evidence" value="ECO:0007669"/>
    <property type="project" value="UniProtKB-UniRule"/>
</dbReference>
<dbReference type="SUPFAM" id="SSF54843">
    <property type="entry name" value="Ribosomal protein L22"/>
    <property type="match status" value="1"/>
</dbReference>
<dbReference type="Gene3D" id="3.90.470.10">
    <property type="entry name" value="Ribosomal protein L22/L17"/>
    <property type="match status" value="1"/>
</dbReference>
<dbReference type="GO" id="GO:0006412">
    <property type="term" value="P:translation"/>
    <property type="evidence" value="ECO:0007669"/>
    <property type="project" value="UniProtKB-UniRule"/>
</dbReference>
<dbReference type="InterPro" id="IPR036394">
    <property type="entry name" value="Ribosomal_uL22_sf"/>
</dbReference>
<evidence type="ECO:0000256" key="1">
    <source>
        <dbReference type="ARBA" id="ARBA00009451"/>
    </source>
</evidence>
<evidence type="ECO:0000313" key="12">
    <source>
        <dbReference type="Proteomes" id="UP000741282"/>
    </source>
</evidence>
<protein>
    <recommendedName>
        <fullName evidence="6 7">Large ribosomal subunit protein uL22</fullName>
    </recommendedName>
</protein>
<dbReference type="NCBIfam" id="TIGR01044">
    <property type="entry name" value="rplV_bact"/>
    <property type="match status" value="1"/>
</dbReference>
<keyword evidence="4 7" id="KW-0689">Ribosomal protein</keyword>
<reference evidence="11" key="1">
    <citation type="submission" date="2020-04" db="EMBL/GenBank/DDBJ databases">
        <authorList>
            <person name="Zhang T."/>
        </authorList>
    </citation>
    <scope>NUCLEOTIDE SEQUENCE</scope>
    <source>
        <strain evidence="11">HKST-UBA17</strain>
    </source>
</reference>
<proteinExistence type="inferred from homology"/>
<evidence type="ECO:0000256" key="6">
    <source>
        <dbReference type="ARBA" id="ARBA00035207"/>
    </source>
</evidence>
<dbReference type="PANTHER" id="PTHR13501">
    <property type="entry name" value="CHLOROPLAST 50S RIBOSOMAL PROTEIN L22-RELATED"/>
    <property type="match status" value="1"/>
</dbReference>
<sequence length="115" mass="12983">MVEIKKTKIKAKNLAQSPLKLRLVADMVRGMNVQKALDLLRFTNKKGAIFVTKALKSAVSSAEEKFEGSPEKLIITHISVDEAPTLKRYRFASRARVNKINKRRSNLNLEVSMSK</sequence>
<evidence type="ECO:0000256" key="2">
    <source>
        <dbReference type="ARBA" id="ARBA00022730"/>
    </source>
</evidence>
<comment type="subunit">
    <text evidence="7 9">Part of the 50S ribosomal subunit.</text>
</comment>
<evidence type="ECO:0000256" key="10">
    <source>
        <dbReference type="RuleBase" id="RU004008"/>
    </source>
</evidence>
<name>A0A955I2N5_9BACT</name>
<evidence type="ECO:0000313" key="11">
    <source>
        <dbReference type="EMBL" id="MCA9376671.1"/>
    </source>
</evidence>
<evidence type="ECO:0000256" key="9">
    <source>
        <dbReference type="RuleBase" id="RU004006"/>
    </source>
</evidence>
<comment type="similarity">
    <text evidence="1 7 8">Belongs to the universal ribosomal protein uL22 family.</text>
</comment>
<evidence type="ECO:0000256" key="4">
    <source>
        <dbReference type="ARBA" id="ARBA00022980"/>
    </source>
</evidence>
<keyword evidence="5 7" id="KW-0687">Ribonucleoprotein</keyword>
<keyword evidence="3 7" id="KW-0694">RNA-binding</keyword>
<dbReference type="GO" id="GO:0003735">
    <property type="term" value="F:structural constituent of ribosome"/>
    <property type="evidence" value="ECO:0007669"/>
    <property type="project" value="InterPro"/>
</dbReference>
<keyword evidence="2 7" id="KW-0699">rRNA-binding</keyword>
<gene>
    <name evidence="7 11" type="primary">rplV</name>
    <name evidence="11" type="ORF">KC685_01995</name>
</gene>
<dbReference type="InterPro" id="IPR001063">
    <property type="entry name" value="Ribosomal_uL22"/>
</dbReference>